<evidence type="ECO:0000256" key="4">
    <source>
        <dbReference type="ARBA" id="ARBA00023004"/>
    </source>
</evidence>
<keyword evidence="4" id="KW-0408">Iron</keyword>
<dbReference type="GO" id="GO:0046872">
    <property type="term" value="F:metal ion binding"/>
    <property type="evidence" value="ECO:0007669"/>
    <property type="project" value="UniProtKB-KW"/>
</dbReference>
<sequence>LLDHSNTDDTVYDITNSLYWDKHSLYQEMDRVYDICIGCRLCFNLCPSFPSLFDSVDGAGTRKRELAEKEGRVEKQAERRDYLDLPEGEHASEASIEVEFRGEVSDLTESERWDVVDLCYQCKLCDPVCPYTTGKEHEFQLDFPKLMTRAQAIRTRERGIKTNDKFLSNTDFMGKLGSIFGPILNLANKISLMRFFMEKFIGIHRKRILPKFQTNSFEKWFKNHKSNLENPTEKVVIFGTCFTNTHEMELGKASVEILEYNDIECVYPPQQCCGAPYLSPGDFDGFKKQARPNIEELSKWIDDGYKIIVTGPPTCSLTLKKEYSDYVGLDEKIQKISEHTFDIS</sequence>
<dbReference type="AlphaFoldDB" id="A0A382LGW0"/>
<organism evidence="7">
    <name type="scientific">marine metagenome</name>
    <dbReference type="NCBI Taxonomy" id="408172"/>
    <lineage>
        <taxon>unclassified sequences</taxon>
        <taxon>metagenomes</taxon>
        <taxon>ecological metagenomes</taxon>
    </lineage>
</organism>
<evidence type="ECO:0000256" key="5">
    <source>
        <dbReference type="ARBA" id="ARBA00023014"/>
    </source>
</evidence>
<accession>A0A382LGW0</accession>
<keyword evidence="2" id="KW-0479">Metal-binding</keyword>
<dbReference type="InterPro" id="IPR017896">
    <property type="entry name" value="4Fe4S_Fe-S-bd"/>
</dbReference>
<protein>
    <recommendedName>
        <fullName evidence="6">4Fe-4S ferredoxin-type domain-containing protein</fullName>
    </recommendedName>
</protein>
<keyword evidence="3" id="KW-0677">Repeat</keyword>
<evidence type="ECO:0000256" key="3">
    <source>
        <dbReference type="ARBA" id="ARBA00022737"/>
    </source>
</evidence>
<gene>
    <name evidence="7" type="ORF">METZ01_LOCUS288882</name>
</gene>
<dbReference type="InterPro" id="IPR017900">
    <property type="entry name" value="4Fe4S_Fe_S_CS"/>
</dbReference>
<keyword evidence="5" id="KW-0411">Iron-sulfur</keyword>
<name>A0A382LGW0_9ZZZZ</name>
<dbReference type="PROSITE" id="PS51379">
    <property type="entry name" value="4FE4S_FER_2"/>
    <property type="match status" value="2"/>
</dbReference>
<reference evidence="7" key="1">
    <citation type="submission" date="2018-05" db="EMBL/GenBank/DDBJ databases">
        <authorList>
            <person name="Lanie J.A."/>
            <person name="Ng W.-L."/>
            <person name="Kazmierczak K.M."/>
            <person name="Andrzejewski T.M."/>
            <person name="Davidsen T.M."/>
            <person name="Wayne K.J."/>
            <person name="Tettelin H."/>
            <person name="Glass J.I."/>
            <person name="Rusch D."/>
            <person name="Podicherti R."/>
            <person name="Tsui H.-C.T."/>
            <person name="Winkler M.E."/>
        </authorList>
    </citation>
    <scope>NUCLEOTIDE SEQUENCE</scope>
</reference>
<feature type="domain" description="4Fe-4S ferredoxin-type" evidence="6">
    <location>
        <begin position="109"/>
        <end position="139"/>
    </location>
</feature>
<dbReference type="SUPFAM" id="SSF54862">
    <property type="entry name" value="4Fe-4S ferredoxins"/>
    <property type="match status" value="1"/>
</dbReference>
<evidence type="ECO:0000259" key="6">
    <source>
        <dbReference type="PROSITE" id="PS51379"/>
    </source>
</evidence>
<evidence type="ECO:0000313" key="7">
    <source>
        <dbReference type="EMBL" id="SVC36028.1"/>
    </source>
</evidence>
<feature type="domain" description="4Fe-4S ferredoxin-type" evidence="6">
    <location>
        <begin position="27"/>
        <end position="58"/>
    </location>
</feature>
<keyword evidence="1" id="KW-0004">4Fe-4S</keyword>
<dbReference type="Pfam" id="PF02754">
    <property type="entry name" value="CCG"/>
    <property type="match status" value="1"/>
</dbReference>
<evidence type="ECO:0000256" key="2">
    <source>
        <dbReference type="ARBA" id="ARBA00022723"/>
    </source>
</evidence>
<proteinExistence type="predicted"/>
<dbReference type="GO" id="GO:0016491">
    <property type="term" value="F:oxidoreductase activity"/>
    <property type="evidence" value="ECO:0007669"/>
    <property type="project" value="UniProtKB-ARBA"/>
</dbReference>
<dbReference type="PROSITE" id="PS00198">
    <property type="entry name" value="4FE4S_FER_1"/>
    <property type="match status" value="2"/>
</dbReference>
<feature type="non-terminal residue" evidence="7">
    <location>
        <position position="1"/>
    </location>
</feature>
<dbReference type="InterPro" id="IPR004017">
    <property type="entry name" value="Cys_rich_dom"/>
</dbReference>
<evidence type="ECO:0000256" key="1">
    <source>
        <dbReference type="ARBA" id="ARBA00022485"/>
    </source>
</evidence>
<dbReference type="GO" id="GO:0051539">
    <property type="term" value="F:4 iron, 4 sulfur cluster binding"/>
    <property type="evidence" value="ECO:0007669"/>
    <property type="project" value="UniProtKB-KW"/>
</dbReference>
<feature type="non-terminal residue" evidence="7">
    <location>
        <position position="344"/>
    </location>
</feature>
<dbReference type="EMBL" id="UINC01087031">
    <property type="protein sequence ID" value="SVC36028.1"/>
    <property type="molecule type" value="Genomic_DNA"/>
</dbReference>
<dbReference type="PANTHER" id="PTHR32479">
    <property type="entry name" value="GLYCOLATE OXIDASE IRON-SULFUR SUBUNIT"/>
    <property type="match status" value="1"/>
</dbReference>
<dbReference type="PANTHER" id="PTHR32479:SF19">
    <property type="entry name" value="ANAEROBIC GLYCEROL-3-PHOSPHATE DEHYDROGENASE SUBUNIT C"/>
    <property type="match status" value="1"/>
</dbReference>